<dbReference type="Proteomes" id="UP000054721">
    <property type="component" value="Unassembled WGS sequence"/>
</dbReference>
<proteinExistence type="predicted"/>
<dbReference type="EMBL" id="JYDW01001694">
    <property type="protein sequence ID" value="KRZ46961.1"/>
    <property type="molecule type" value="Genomic_DNA"/>
</dbReference>
<reference evidence="1 2" key="1">
    <citation type="submission" date="2015-05" db="EMBL/GenBank/DDBJ databases">
        <title>Evolution of Trichinella species and genotypes.</title>
        <authorList>
            <person name="Korhonen P.K."/>
            <person name="Edoardo P."/>
            <person name="Giuseppe L.R."/>
            <person name="Gasser R.B."/>
        </authorList>
    </citation>
    <scope>NUCLEOTIDE SEQUENCE [LARGE SCALE GENOMIC DNA]</scope>
    <source>
        <strain evidence="1">ISS10</strain>
    </source>
</reference>
<evidence type="ECO:0000313" key="2">
    <source>
        <dbReference type="Proteomes" id="UP000054721"/>
    </source>
</evidence>
<organism evidence="1 2">
    <name type="scientific">Trichinella nativa</name>
    <dbReference type="NCBI Taxonomy" id="6335"/>
    <lineage>
        <taxon>Eukaryota</taxon>
        <taxon>Metazoa</taxon>
        <taxon>Ecdysozoa</taxon>
        <taxon>Nematoda</taxon>
        <taxon>Enoplea</taxon>
        <taxon>Dorylaimia</taxon>
        <taxon>Trichinellida</taxon>
        <taxon>Trichinellidae</taxon>
        <taxon>Trichinella</taxon>
    </lineage>
</organism>
<evidence type="ECO:0000313" key="1">
    <source>
        <dbReference type="EMBL" id="KRZ46961.1"/>
    </source>
</evidence>
<protein>
    <submittedName>
        <fullName evidence="1">Uncharacterized protein</fullName>
    </submittedName>
</protein>
<gene>
    <name evidence="1" type="ORF">T02_9219</name>
</gene>
<sequence>MLEDFHHKIVDEFRMIDFVRSTCGLTERTKGRRNLARLWKGKIEQ</sequence>
<name>A0A0V1KID5_9BILA</name>
<accession>A0A0V1KID5</accession>
<comment type="caution">
    <text evidence="1">The sequence shown here is derived from an EMBL/GenBank/DDBJ whole genome shotgun (WGS) entry which is preliminary data.</text>
</comment>
<keyword evidence="2" id="KW-1185">Reference proteome</keyword>
<dbReference type="AlphaFoldDB" id="A0A0V1KID5"/>